<comment type="caution">
    <text evidence="11">The sequence shown here is derived from an EMBL/GenBank/DDBJ whole genome shotgun (WGS) entry which is preliminary data.</text>
</comment>
<keyword evidence="8" id="KW-0460">Magnesium</keyword>
<evidence type="ECO:0008006" key="13">
    <source>
        <dbReference type="Google" id="ProtNLM"/>
    </source>
</evidence>
<evidence type="ECO:0000256" key="9">
    <source>
        <dbReference type="ARBA" id="ARBA00023204"/>
    </source>
</evidence>
<dbReference type="OrthoDB" id="9975959at2759"/>
<dbReference type="Proteomes" id="UP000613580">
    <property type="component" value="Unassembled WGS sequence"/>
</dbReference>
<sequence>MSCDDEGPVIPSQCLELRMYRWRRSRNRWQRLAEDYNIENEQVPTSFQLVTWNVSFDAPLVGPRMNECLRYLEEDVFKCVDGEAPEPCVVCLQEVHVAAVGTILANPWVREHFLLTPADTNKWPIDALYGNITLVEKSIPVEKAHILQFGSSSMHRTGLIVDVRLEAPKPHDYDVILRVVNTHLESLRYGDDIRPGQLKLLSKFLKGAGVRGGLIAGDMNPIGPLDAGLPASLGLKDAWRKGDKDSSGFTWGEQPKTEYPAGRFDKILYLPRKGYRVDPPERIGVGLKLHNERLQNAIWTSDHYGLLTTVHVQR</sequence>
<dbReference type="GO" id="GO:0005634">
    <property type="term" value="C:nucleus"/>
    <property type="evidence" value="ECO:0007669"/>
    <property type="project" value="UniProtKB-SubCell"/>
</dbReference>
<dbReference type="InterPro" id="IPR036691">
    <property type="entry name" value="Endo/exonu/phosph_ase_sf"/>
</dbReference>
<gene>
    <name evidence="11" type="ORF">HMN09_00415900</name>
</gene>
<comment type="cofactor">
    <cofactor evidence="2">
        <name>Mg(2+)</name>
        <dbReference type="ChEBI" id="CHEBI:18420"/>
    </cofactor>
</comment>
<dbReference type="GO" id="GO:0006302">
    <property type="term" value="P:double-strand break repair"/>
    <property type="evidence" value="ECO:0007669"/>
    <property type="project" value="TreeGrafter"/>
</dbReference>
<keyword evidence="5" id="KW-0479">Metal-binding</keyword>
<proteinExistence type="predicted"/>
<dbReference type="EMBL" id="JACAZE010000005">
    <property type="protein sequence ID" value="KAF7316828.1"/>
    <property type="molecule type" value="Genomic_DNA"/>
</dbReference>
<dbReference type="GO" id="GO:0004518">
    <property type="term" value="F:nuclease activity"/>
    <property type="evidence" value="ECO:0007669"/>
    <property type="project" value="UniProtKB-KW"/>
</dbReference>
<evidence type="ECO:0000256" key="2">
    <source>
        <dbReference type="ARBA" id="ARBA00001946"/>
    </source>
</evidence>
<reference evidence="11" key="1">
    <citation type="submission" date="2020-05" db="EMBL/GenBank/DDBJ databases">
        <title>Mycena genomes resolve the evolution of fungal bioluminescence.</title>
        <authorList>
            <person name="Tsai I.J."/>
        </authorList>
    </citation>
    <scope>NUCLEOTIDE SEQUENCE</scope>
    <source>
        <strain evidence="11">110903Hualien_Pintung</strain>
    </source>
</reference>
<evidence type="ECO:0000256" key="7">
    <source>
        <dbReference type="ARBA" id="ARBA00022801"/>
    </source>
</evidence>
<dbReference type="GO" id="GO:0003697">
    <property type="term" value="F:single-stranded DNA binding"/>
    <property type="evidence" value="ECO:0007669"/>
    <property type="project" value="TreeGrafter"/>
</dbReference>
<dbReference type="PANTHER" id="PTHR15822">
    <property type="entry name" value="TRAF AND TNF RECEPTOR-ASSOCIATED PROTEIN"/>
    <property type="match status" value="1"/>
</dbReference>
<dbReference type="InterPro" id="IPR051547">
    <property type="entry name" value="TDP2-like"/>
</dbReference>
<dbReference type="CDD" id="cd09080">
    <property type="entry name" value="TDP2"/>
    <property type="match status" value="1"/>
</dbReference>
<keyword evidence="4" id="KW-0540">Nuclease</keyword>
<evidence type="ECO:0000256" key="6">
    <source>
        <dbReference type="ARBA" id="ARBA00022763"/>
    </source>
</evidence>
<keyword evidence="9" id="KW-0234">DNA repair</keyword>
<dbReference type="Gene3D" id="3.60.10.10">
    <property type="entry name" value="Endonuclease/exonuclease/phosphatase"/>
    <property type="match status" value="1"/>
</dbReference>
<evidence type="ECO:0000313" key="11">
    <source>
        <dbReference type="EMBL" id="KAF7316828.1"/>
    </source>
</evidence>
<name>A0A8H6TDW5_MYCCL</name>
<evidence type="ECO:0000256" key="8">
    <source>
        <dbReference type="ARBA" id="ARBA00022842"/>
    </source>
</evidence>
<evidence type="ECO:0000313" key="12">
    <source>
        <dbReference type="Proteomes" id="UP000613580"/>
    </source>
</evidence>
<keyword evidence="6" id="KW-0227">DNA damage</keyword>
<evidence type="ECO:0000256" key="10">
    <source>
        <dbReference type="ARBA" id="ARBA00023242"/>
    </source>
</evidence>
<accession>A0A8H6TDW5</accession>
<dbReference type="SUPFAM" id="SSF56219">
    <property type="entry name" value="DNase I-like"/>
    <property type="match status" value="1"/>
</dbReference>
<evidence type="ECO:0000256" key="1">
    <source>
        <dbReference type="ARBA" id="ARBA00001936"/>
    </source>
</evidence>
<dbReference type="PANTHER" id="PTHR15822:SF4">
    <property type="entry name" value="TYROSYL-DNA PHOSPHODIESTERASE 2"/>
    <property type="match status" value="1"/>
</dbReference>
<keyword evidence="7" id="KW-0378">Hydrolase</keyword>
<dbReference type="AlphaFoldDB" id="A0A8H6TDW5"/>
<keyword evidence="10" id="KW-0539">Nucleus</keyword>
<comment type="subcellular location">
    <subcellularLocation>
        <location evidence="3">Nucleus</location>
    </subcellularLocation>
</comment>
<keyword evidence="12" id="KW-1185">Reference proteome</keyword>
<evidence type="ECO:0000256" key="4">
    <source>
        <dbReference type="ARBA" id="ARBA00022722"/>
    </source>
</evidence>
<evidence type="ECO:0000256" key="5">
    <source>
        <dbReference type="ARBA" id="ARBA00022723"/>
    </source>
</evidence>
<protein>
    <recommendedName>
        <fullName evidence="13">Endonuclease/exonuclease/phosphatase domain-containing protein</fullName>
    </recommendedName>
</protein>
<evidence type="ECO:0000256" key="3">
    <source>
        <dbReference type="ARBA" id="ARBA00004123"/>
    </source>
</evidence>
<organism evidence="11 12">
    <name type="scientific">Mycena chlorophos</name>
    <name type="common">Agaric fungus</name>
    <name type="synonym">Agaricus chlorophos</name>
    <dbReference type="NCBI Taxonomy" id="658473"/>
    <lineage>
        <taxon>Eukaryota</taxon>
        <taxon>Fungi</taxon>
        <taxon>Dikarya</taxon>
        <taxon>Basidiomycota</taxon>
        <taxon>Agaricomycotina</taxon>
        <taxon>Agaricomycetes</taxon>
        <taxon>Agaricomycetidae</taxon>
        <taxon>Agaricales</taxon>
        <taxon>Marasmiineae</taxon>
        <taxon>Mycenaceae</taxon>
        <taxon>Mycena</taxon>
    </lineage>
</organism>
<comment type="cofactor">
    <cofactor evidence="1">
        <name>Mn(2+)</name>
        <dbReference type="ChEBI" id="CHEBI:29035"/>
    </cofactor>
</comment>
<dbReference type="GO" id="GO:0070260">
    <property type="term" value="F:5'-tyrosyl-DNA phosphodiesterase activity"/>
    <property type="evidence" value="ECO:0007669"/>
    <property type="project" value="TreeGrafter"/>
</dbReference>
<dbReference type="GO" id="GO:0046872">
    <property type="term" value="F:metal ion binding"/>
    <property type="evidence" value="ECO:0007669"/>
    <property type="project" value="UniProtKB-KW"/>
</dbReference>
<dbReference type="GO" id="GO:0005737">
    <property type="term" value="C:cytoplasm"/>
    <property type="evidence" value="ECO:0007669"/>
    <property type="project" value="TreeGrafter"/>
</dbReference>